<accession>D5B946</accession>
<dbReference type="Proteomes" id="UP000001654">
    <property type="component" value="Chromosome"/>
</dbReference>
<reference evidence="2 3" key="1">
    <citation type="journal article" date="2010" name="BMC Genomics">
        <title>The complete genome of Zunongwangia profunda SM-A87 reveals its adaptation to the deep-sea environment and ecological role in sedimentary organic nitrogen degradation.</title>
        <authorList>
            <person name="Qin Q.L."/>
            <person name="Zhang X.Y."/>
            <person name="Wang X.M."/>
            <person name="Liu G.M."/>
            <person name="Chen X.L."/>
            <person name="Xie B.B."/>
            <person name="Dang H.Y."/>
            <person name="Zhou B.C."/>
            <person name="Yu J."/>
            <person name="Zhang Y.Z."/>
        </authorList>
    </citation>
    <scope>NUCLEOTIDE SEQUENCE [LARGE SCALE GENOMIC DNA]</scope>
    <source>
        <strain evidence="3">DSM 18752 / CCTCC AB 206139 / SM-A87</strain>
    </source>
</reference>
<evidence type="ECO:0000313" key="2">
    <source>
        <dbReference type="EMBL" id="ADF52131.1"/>
    </source>
</evidence>
<organism evidence="2 3">
    <name type="scientific">Zunongwangia profunda (strain DSM 18752 / CCTCC AB 206139 / SM-A87)</name>
    <name type="common">Wangia profunda</name>
    <dbReference type="NCBI Taxonomy" id="655815"/>
    <lineage>
        <taxon>Bacteria</taxon>
        <taxon>Pseudomonadati</taxon>
        <taxon>Bacteroidota</taxon>
        <taxon>Flavobacteriia</taxon>
        <taxon>Flavobacteriales</taxon>
        <taxon>Flavobacteriaceae</taxon>
        <taxon>Zunongwangia</taxon>
    </lineage>
</organism>
<evidence type="ECO:0000256" key="1">
    <source>
        <dbReference type="SAM" id="Phobius"/>
    </source>
</evidence>
<sequence>MIVTNSCALKKSVLNWVNNGDVENYYQHSEKTLPETEVSSFSICKKGIKNAVEAISSNFVFLVKFVQDSQALLLSLYASFLVSFLLFAKSRKRKYVIKTLPLGCSPPFYIQFQRLQYYA</sequence>
<dbReference type="EMBL" id="CP001650">
    <property type="protein sequence ID" value="ADF52131.1"/>
    <property type="molecule type" value="Genomic_DNA"/>
</dbReference>
<dbReference type="AlphaFoldDB" id="D5B946"/>
<dbReference type="HOGENOM" id="CLU_2060613_0_0_10"/>
<protein>
    <submittedName>
        <fullName evidence="2">Uncharacterized protein</fullName>
    </submittedName>
</protein>
<gene>
    <name evidence="2" type="ordered locus">ZPR_1801</name>
</gene>
<name>D5B946_ZUNPS</name>
<keyword evidence="1" id="KW-1133">Transmembrane helix</keyword>
<keyword evidence="1" id="KW-0472">Membrane</keyword>
<keyword evidence="3" id="KW-1185">Reference proteome</keyword>
<feature type="transmembrane region" description="Helical" evidence="1">
    <location>
        <begin position="71"/>
        <end position="88"/>
    </location>
</feature>
<proteinExistence type="predicted"/>
<dbReference type="KEGG" id="zpr:ZPR_1801"/>
<dbReference type="eggNOG" id="ENOG5033UWT">
    <property type="taxonomic scope" value="Bacteria"/>
</dbReference>
<keyword evidence="1" id="KW-0812">Transmembrane</keyword>
<evidence type="ECO:0000313" key="3">
    <source>
        <dbReference type="Proteomes" id="UP000001654"/>
    </source>
</evidence>
<dbReference type="STRING" id="655815.ZPR_1801"/>